<dbReference type="Proteomes" id="UP000263326">
    <property type="component" value="Segment"/>
</dbReference>
<dbReference type="InterPro" id="IPR013321">
    <property type="entry name" value="Arc_rbn_hlx_hlx"/>
</dbReference>
<evidence type="ECO:0000313" key="1">
    <source>
        <dbReference type="EMBL" id="AXG66787.1"/>
    </source>
</evidence>
<dbReference type="GO" id="GO:0006355">
    <property type="term" value="P:regulation of DNA-templated transcription"/>
    <property type="evidence" value="ECO:0007669"/>
    <property type="project" value="InterPro"/>
</dbReference>
<name>A0A384ZX32_9CAUD</name>
<sequence length="81" mass="9637">MTKKAQREIKSITVRPDKEITDAFNELCREVGIPPATYIRRFMENCTRENRLPIEHLPQDIVDRMRRAVTEHDRLKFILGE</sequence>
<gene>
    <name evidence="1" type="ORF">JA29_061</name>
</gene>
<organism evidence="1 2">
    <name type="scientific">Dickeya phage vB_DsoM_JA29</name>
    <dbReference type="NCBI Taxonomy" id="2283031"/>
    <lineage>
        <taxon>Viruses</taxon>
        <taxon>Duplodnaviria</taxon>
        <taxon>Heunggongvirae</taxon>
        <taxon>Uroviricota</taxon>
        <taxon>Caudoviricetes</taxon>
        <taxon>Salmondvirus</taxon>
        <taxon>Salmondvirus JA29</taxon>
    </lineage>
</organism>
<protein>
    <submittedName>
        <fullName evidence="1">Putative bifunctional (P)ppGpp synthetase/guanosine-3' 5'-bis diphosphate 3'-pyrophosphohydrolase protein</fullName>
    </submittedName>
</protein>
<evidence type="ECO:0000313" key="2">
    <source>
        <dbReference type="Proteomes" id="UP000263326"/>
    </source>
</evidence>
<accession>A0A384ZX32</accession>
<reference evidence="1 2" key="1">
    <citation type="journal article" date="2018" name="Front. Microbiol.">
        <title>Jumbo Bacteriophages Are Represented Within an Increasing Diversity of Environmental Viruses Infecting the Emerging Phytopathogen, Dickeya solani.</title>
        <authorList>
            <person name="Day A.W."/>
            <person name="Ahn J."/>
            <person name="Salmond G.P.C."/>
        </authorList>
    </citation>
    <scope>NUCLEOTIDE SEQUENCE [LARGE SCALE GENOMIC DNA]</scope>
</reference>
<dbReference type="GO" id="GO:0016787">
    <property type="term" value="F:hydrolase activity"/>
    <property type="evidence" value="ECO:0007669"/>
    <property type="project" value="UniProtKB-KW"/>
</dbReference>
<dbReference type="Gene3D" id="1.10.1220.10">
    <property type="entry name" value="Met repressor-like"/>
    <property type="match status" value="1"/>
</dbReference>
<dbReference type="EMBL" id="MH460461">
    <property type="protein sequence ID" value="AXG66787.1"/>
    <property type="molecule type" value="Genomic_DNA"/>
</dbReference>
<proteinExistence type="predicted"/>
<keyword evidence="2" id="KW-1185">Reference proteome</keyword>
<keyword evidence="1" id="KW-0378">Hydrolase</keyword>